<dbReference type="InterPro" id="IPR004358">
    <property type="entry name" value="Sig_transdc_His_kin-like_C"/>
</dbReference>
<name>A0A927BZ44_9BACL</name>
<dbReference type="InterPro" id="IPR036097">
    <property type="entry name" value="HisK_dim/P_sf"/>
</dbReference>
<keyword evidence="9" id="KW-0547">Nucleotide-binding</keyword>
<evidence type="ECO:0000256" key="2">
    <source>
        <dbReference type="ARBA" id="ARBA00004651"/>
    </source>
</evidence>
<dbReference type="PRINTS" id="PR00344">
    <property type="entry name" value="BCTRLSENSOR"/>
</dbReference>
<dbReference type="SUPFAM" id="SSF47384">
    <property type="entry name" value="Homodimeric domain of signal transducing histidine kinase"/>
    <property type="match status" value="1"/>
</dbReference>
<dbReference type="Gene3D" id="6.10.340.10">
    <property type="match status" value="1"/>
</dbReference>
<dbReference type="InterPro" id="IPR003660">
    <property type="entry name" value="HAMP_dom"/>
</dbReference>
<evidence type="ECO:0000256" key="3">
    <source>
        <dbReference type="ARBA" id="ARBA00012438"/>
    </source>
</evidence>
<feature type="transmembrane region" description="Helical" evidence="15">
    <location>
        <begin position="148"/>
        <end position="174"/>
    </location>
</feature>
<dbReference type="InterPro" id="IPR050428">
    <property type="entry name" value="TCS_sensor_his_kinase"/>
</dbReference>
<evidence type="ECO:0000256" key="4">
    <source>
        <dbReference type="ARBA" id="ARBA00015735"/>
    </source>
</evidence>
<evidence type="ECO:0000256" key="6">
    <source>
        <dbReference type="ARBA" id="ARBA00022553"/>
    </source>
</evidence>
<dbReference type="CDD" id="cd00075">
    <property type="entry name" value="HATPase"/>
    <property type="match status" value="1"/>
</dbReference>
<dbReference type="EMBL" id="JACXIZ010000048">
    <property type="protein sequence ID" value="MBD2847958.1"/>
    <property type="molecule type" value="Genomic_DNA"/>
</dbReference>
<dbReference type="Pfam" id="PF18719">
    <property type="entry name" value="ArlS_N"/>
    <property type="match status" value="1"/>
</dbReference>
<evidence type="ECO:0000256" key="5">
    <source>
        <dbReference type="ARBA" id="ARBA00022475"/>
    </source>
</evidence>
<dbReference type="Pfam" id="PF02518">
    <property type="entry name" value="HATPase_c"/>
    <property type="match status" value="1"/>
</dbReference>
<proteinExistence type="predicted"/>
<evidence type="ECO:0000256" key="13">
    <source>
        <dbReference type="ARBA" id="ARBA00023012"/>
    </source>
</evidence>
<dbReference type="AlphaFoldDB" id="A0A927BZ44"/>
<keyword evidence="5" id="KW-1003">Cell membrane</keyword>
<keyword evidence="13" id="KW-0902">Two-component regulatory system</keyword>
<dbReference type="FunFam" id="3.30.565.10:FF:000006">
    <property type="entry name" value="Sensor histidine kinase WalK"/>
    <property type="match status" value="1"/>
</dbReference>
<evidence type="ECO:0000313" key="19">
    <source>
        <dbReference type="Proteomes" id="UP000621560"/>
    </source>
</evidence>
<evidence type="ECO:0000256" key="15">
    <source>
        <dbReference type="SAM" id="Phobius"/>
    </source>
</evidence>
<gene>
    <name evidence="18" type="ORF">IDH44_22410</name>
</gene>
<evidence type="ECO:0000256" key="12">
    <source>
        <dbReference type="ARBA" id="ARBA00022989"/>
    </source>
</evidence>
<keyword evidence="7" id="KW-0808">Transferase</keyword>
<feature type="domain" description="Histidine kinase" evidence="16">
    <location>
        <begin position="239"/>
        <end position="451"/>
    </location>
</feature>
<sequence>MTLRKRFTLFTIFWLIFILILFNIFVYFFVIKITTRSEQQLLENKVDLLLENKKVQEARSLDDPKLLSEFYNINEVIRIVGTTGVVLNQVGSDPELLEIPVEFSWSRDTDIINYAGKRVIYLRVPIYDDMNVIGMLEITRKLNLLDSYLQVLVGALAVTSVGAILFAIFGTYWFTSRLTAPIQHMVQTMREIDRSGKLRQIELDGKEESAELQQLIRAFNQMIARLDRTFERQKQFVADASHELKTPLTVISSYAGMLRRWGRDDAKVRDEAVEAISNEAQRLQNLTKSMLTLAEAEQEDWLRLGTFDVVKMIDELAAMMHNTFGRVVRVRSESGGASMTADKDKVRQLLVILVDNAIKYSKEPIDITVQSGKNAIRIEVADKGMGIPEKEIPYLFERFYRVDGARTRSTGGVGLGLSIAKRIVELHEGKIEVFSKLQQGTTIALQFPKQRRLESSLD</sequence>
<dbReference type="SMART" id="SM00388">
    <property type="entry name" value="HisKA"/>
    <property type="match status" value="1"/>
</dbReference>
<comment type="caution">
    <text evidence="18">The sequence shown here is derived from an EMBL/GenBank/DDBJ whole genome shotgun (WGS) entry which is preliminary data.</text>
</comment>
<dbReference type="GO" id="GO:0000155">
    <property type="term" value="F:phosphorelay sensor kinase activity"/>
    <property type="evidence" value="ECO:0007669"/>
    <property type="project" value="InterPro"/>
</dbReference>
<dbReference type="CDD" id="cd06225">
    <property type="entry name" value="HAMP"/>
    <property type="match status" value="1"/>
</dbReference>
<dbReference type="SMART" id="SM00304">
    <property type="entry name" value="HAMP"/>
    <property type="match status" value="1"/>
</dbReference>
<dbReference type="PROSITE" id="PS50885">
    <property type="entry name" value="HAMP"/>
    <property type="match status" value="1"/>
</dbReference>
<protein>
    <recommendedName>
        <fullName evidence="4">Signal transduction histidine-protein kinase ArlS</fullName>
        <ecNumber evidence="3">2.7.13.3</ecNumber>
    </recommendedName>
</protein>
<keyword evidence="12 15" id="KW-1133">Transmembrane helix</keyword>
<dbReference type="InterPro" id="IPR003661">
    <property type="entry name" value="HisK_dim/P_dom"/>
</dbReference>
<dbReference type="GO" id="GO:0005524">
    <property type="term" value="F:ATP binding"/>
    <property type="evidence" value="ECO:0007669"/>
    <property type="project" value="UniProtKB-KW"/>
</dbReference>
<dbReference type="Gene3D" id="3.30.565.10">
    <property type="entry name" value="Histidine kinase-like ATPase, C-terminal domain"/>
    <property type="match status" value="1"/>
</dbReference>
<dbReference type="CDD" id="cd00082">
    <property type="entry name" value="HisKA"/>
    <property type="match status" value="1"/>
</dbReference>
<evidence type="ECO:0000256" key="7">
    <source>
        <dbReference type="ARBA" id="ARBA00022679"/>
    </source>
</evidence>
<keyword evidence="11" id="KW-0067">ATP-binding</keyword>
<dbReference type="SMART" id="SM00387">
    <property type="entry name" value="HATPase_c"/>
    <property type="match status" value="1"/>
</dbReference>
<evidence type="ECO:0000256" key="1">
    <source>
        <dbReference type="ARBA" id="ARBA00000085"/>
    </source>
</evidence>
<keyword evidence="6" id="KW-0597">Phosphoprotein</keyword>
<reference evidence="18" key="1">
    <citation type="submission" date="2020-09" db="EMBL/GenBank/DDBJ databases">
        <title>A novel bacterium of genus Paenibacillus, isolated from South China Sea.</title>
        <authorList>
            <person name="Huang H."/>
            <person name="Mo K."/>
            <person name="Hu Y."/>
        </authorList>
    </citation>
    <scope>NUCLEOTIDE SEQUENCE</scope>
    <source>
        <strain evidence="18">IB182496</strain>
    </source>
</reference>
<dbReference type="InterPro" id="IPR003594">
    <property type="entry name" value="HATPase_dom"/>
</dbReference>
<comment type="subcellular location">
    <subcellularLocation>
        <location evidence="2">Cell membrane</location>
        <topology evidence="2">Multi-pass membrane protein</topology>
    </subcellularLocation>
</comment>
<keyword evidence="14 15" id="KW-0472">Membrane</keyword>
<dbReference type="PANTHER" id="PTHR45436:SF5">
    <property type="entry name" value="SENSOR HISTIDINE KINASE TRCS"/>
    <property type="match status" value="1"/>
</dbReference>
<keyword evidence="19" id="KW-1185">Reference proteome</keyword>
<dbReference type="PANTHER" id="PTHR45436">
    <property type="entry name" value="SENSOR HISTIDINE KINASE YKOH"/>
    <property type="match status" value="1"/>
</dbReference>
<evidence type="ECO:0000259" key="17">
    <source>
        <dbReference type="PROSITE" id="PS50885"/>
    </source>
</evidence>
<feature type="domain" description="HAMP" evidence="17">
    <location>
        <begin position="176"/>
        <end position="231"/>
    </location>
</feature>
<evidence type="ECO:0000256" key="8">
    <source>
        <dbReference type="ARBA" id="ARBA00022692"/>
    </source>
</evidence>
<evidence type="ECO:0000256" key="10">
    <source>
        <dbReference type="ARBA" id="ARBA00022777"/>
    </source>
</evidence>
<dbReference type="RefSeq" id="WP_190921062.1">
    <property type="nucleotide sequence ID" value="NZ_JACXIZ010000048.1"/>
</dbReference>
<accession>A0A927BZ44</accession>
<dbReference type="Pfam" id="PF00512">
    <property type="entry name" value="HisKA"/>
    <property type="match status" value="1"/>
</dbReference>
<evidence type="ECO:0000256" key="9">
    <source>
        <dbReference type="ARBA" id="ARBA00022741"/>
    </source>
</evidence>
<dbReference type="InterPro" id="IPR005467">
    <property type="entry name" value="His_kinase_dom"/>
</dbReference>
<evidence type="ECO:0000313" key="18">
    <source>
        <dbReference type="EMBL" id="MBD2847958.1"/>
    </source>
</evidence>
<keyword evidence="10 18" id="KW-0418">Kinase</keyword>
<dbReference type="Pfam" id="PF00672">
    <property type="entry name" value="HAMP"/>
    <property type="match status" value="1"/>
</dbReference>
<comment type="catalytic activity">
    <reaction evidence="1">
        <text>ATP + protein L-histidine = ADP + protein N-phospho-L-histidine.</text>
        <dbReference type="EC" id="2.7.13.3"/>
    </reaction>
</comment>
<dbReference type="Proteomes" id="UP000621560">
    <property type="component" value="Unassembled WGS sequence"/>
</dbReference>
<dbReference type="InterPro" id="IPR041610">
    <property type="entry name" value="ArlS_N"/>
</dbReference>
<dbReference type="FunFam" id="1.10.287.130:FF:000001">
    <property type="entry name" value="Two-component sensor histidine kinase"/>
    <property type="match status" value="1"/>
</dbReference>
<dbReference type="InterPro" id="IPR036890">
    <property type="entry name" value="HATPase_C_sf"/>
</dbReference>
<dbReference type="Gene3D" id="1.10.287.130">
    <property type="match status" value="1"/>
</dbReference>
<keyword evidence="8 15" id="KW-0812">Transmembrane</keyword>
<dbReference type="EC" id="2.7.13.3" evidence="3"/>
<feature type="transmembrane region" description="Helical" evidence="15">
    <location>
        <begin position="12"/>
        <end position="31"/>
    </location>
</feature>
<evidence type="ECO:0000256" key="11">
    <source>
        <dbReference type="ARBA" id="ARBA00022840"/>
    </source>
</evidence>
<dbReference type="GO" id="GO:0005886">
    <property type="term" value="C:plasma membrane"/>
    <property type="evidence" value="ECO:0007669"/>
    <property type="project" value="UniProtKB-SubCell"/>
</dbReference>
<evidence type="ECO:0000259" key="16">
    <source>
        <dbReference type="PROSITE" id="PS50109"/>
    </source>
</evidence>
<dbReference type="SUPFAM" id="SSF55874">
    <property type="entry name" value="ATPase domain of HSP90 chaperone/DNA topoisomerase II/histidine kinase"/>
    <property type="match status" value="1"/>
</dbReference>
<evidence type="ECO:0000256" key="14">
    <source>
        <dbReference type="ARBA" id="ARBA00023136"/>
    </source>
</evidence>
<dbReference type="PROSITE" id="PS50109">
    <property type="entry name" value="HIS_KIN"/>
    <property type="match status" value="1"/>
</dbReference>
<organism evidence="18 19">
    <name type="scientific">Paenibacillus sabuli</name>
    <dbReference type="NCBI Taxonomy" id="2772509"/>
    <lineage>
        <taxon>Bacteria</taxon>
        <taxon>Bacillati</taxon>
        <taxon>Bacillota</taxon>
        <taxon>Bacilli</taxon>
        <taxon>Bacillales</taxon>
        <taxon>Paenibacillaceae</taxon>
        <taxon>Paenibacillus</taxon>
    </lineage>
</organism>